<dbReference type="InterPro" id="IPR004107">
    <property type="entry name" value="Integrase_SAM-like_N"/>
</dbReference>
<keyword evidence="8" id="KW-0131">Cell cycle</keyword>
<evidence type="ECO:0000313" key="12">
    <source>
        <dbReference type="EMBL" id="EEN81911.1"/>
    </source>
</evidence>
<dbReference type="InterPro" id="IPR044068">
    <property type="entry name" value="CB"/>
</dbReference>
<evidence type="ECO:0000256" key="9">
    <source>
        <dbReference type="PROSITE-ProRule" id="PRU01248"/>
    </source>
</evidence>
<dbReference type="InterPro" id="IPR050090">
    <property type="entry name" value="Tyrosine_recombinase_XerCD"/>
</dbReference>
<keyword evidence="4" id="KW-0159">Chromosome partition</keyword>
<dbReference type="GO" id="GO:0015074">
    <property type="term" value="P:DNA integration"/>
    <property type="evidence" value="ECO:0007669"/>
    <property type="project" value="UniProtKB-KW"/>
</dbReference>
<keyword evidence="7" id="KW-0233">DNA recombination</keyword>
<keyword evidence="6 9" id="KW-0238">DNA-binding</keyword>
<keyword evidence="3" id="KW-0132">Cell division</keyword>
<sequence length="398" mass="45056">MPHSSIERFLGYLRYERNQSEHTVAAYELDLQQYVRYVEEVLGEEFVPSDGDRDLIRGFLSSLIEQGRKRSSVHRKLSSLKSYYRYLVKIGLLEQSPARLVRGPRGESPLPAVLSEQEISNLLYAQEVDKDDFVALRNQLILEMFYETGMRRSELVGLLEGGVDLSSRVLRVFGKGRKERIIPFGDRLAARISEYLALKHQKVGLSQIFFVSLGNQPLSGEVVYQIVHERLQSIPGLARRGPHVLRHTFATAMLNNGAQLMAVKELLGHKSVATTVLYTHTSLAELQQMYNAHPRASKKKSIMEVRIQSVHFTATMALEEFVQKKLDRLDRLYGGVVKAEVVLKVAKGGEDKNKEASIRLEVPGPDLFAEKQASSFEEAVDLAVDALKRQIEKIKDQH</sequence>
<evidence type="ECO:0000256" key="4">
    <source>
        <dbReference type="ARBA" id="ARBA00022829"/>
    </source>
</evidence>
<accession>C3JCW8</accession>
<dbReference type="AlphaFoldDB" id="C3JCW8"/>
<dbReference type="Gene3D" id="1.10.443.10">
    <property type="entry name" value="Intergrase catalytic core"/>
    <property type="match status" value="1"/>
</dbReference>
<feature type="domain" description="Tyr recombinase" evidence="10">
    <location>
        <begin position="109"/>
        <end position="291"/>
    </location>
</feature>
<evidence type="ECO:0000259" key="10">
    <source>
        <dbReference type="PROSITE" id="PS51898"/>
    </source>
</evidence>
<dbReference type="GO" id="GO:0003677">
    <property type="term" value="F:DNA binding"/>
    <property type="evidence" value="ECO:0007669"/>
    <property type="project" value="UniProtKB-UniRule"/>
</dbReference>
<evidence type="ECO:0000256" key="8">
    <source>
        <dbReference type="ARBA" id="ARBA00023306"/>
    </source>
</evidence>
<name>C3JCW8_POREA</name>
<dbReference type="Pfam" id="PF00589">
    <property type="entry name" value="Phage_integrase"/>
    <property type="match status" value="1"/>
</dbReference>
<dbReference type="PANTHER" id="PTHR30349">
    <property type="entry name" value="PHAGE INTEGRASE-RELATED"/>
    <property type="match status" value="1"/>
</dbReference>
<protein>
    <submittedName>
        <fullName evidence="12">Ribosomal subunit interface protein</fullName>
    </submittedName>
</protein>
<dbReference type="InterPro" id="IPR003489">
    <property type="entry name" value="RHF/RaiA"/>
</dbReference>
<dbReference type="Proteomes" id="UP000004295">
    <property type="component" value="Unassembled WGS sequence"/>
</dbReference>
<comment type="caution">
    <text evidence="12">The sequence shown here is derived from an EMBL/GenBank/DDBJ whole genome shotgun (WGS) entry which is preliminary data.</text>
</comment>
<dbReference type="Gene3D" id="3.30.160.100">
    <property type="entry name" value="Ribosome hibernation promotion factor-like"/>
    <property type="match status" value="1"/>
</dbReference>
<dbReference type="NCBIfam" id="TIGR00741">
    <property type="entry name" value="yfiA"/>
    <property type="match status" value="1"/>
</dbReference>
<dbReference type="InterPro" id="IPR011010">
    <property type="entry name" value="DNA_brk_join_enz"/>
</dbReference>
<dbReference type="Pfam" id="PF02899">
    <property type="entry name" value="Phage_int_SAM_1"/>
    <property type="match status" value="1"/>
</dbReference>
<evidence type="ECO:0000256" key="2">
    <source>
        <dbReference type="ARBA" id="ARBA00022490"/>
    </source>
</evidence>
<evidence type="ECO:0000313" key="13">
    <source>
        <dbReference type="Proteomes" id="UP000004295"/>
    </source>
</evidence>
<keyword evidence="13" id="KW-1185">Reference proteome</keyword>
<dbReference type="GO" id="GO:0006310">
    <property type="term" value="P:DNA recombination"/>
    <property type="evidence" value="ECO:0007669"/>
    <property type="project" value="UniProtKB-KW"/>
</dbReference>
<evidence type="ECO:0000256" key="3">
    <source>
        <dbReference type="ARBA" id="ARBA00022618"/>
    </source>
</evidence>
<reference evidence="12 13" key="1">
    <citation type="submission" date="2009-04" db="EMBL/GenBank/DDBJ databases">
        <authorList>
            <person name="Sebastian Y."/>
            <person name="Madupu R."/>
            <person name="Durkin A.S."/>
            <person name="Torralba M."/>
            <person name="Methe B."/>
            <person name="Sutton G.G."/>
            <person name="Strausberg R.L."/>
            <person name="Nelson K.E."/>
        </authorList>
    </citation>
    <scope>NUCLEOTIDE SEQUENCE [LARGE SCALE GENOMIC DNA]</scope>
    <source>
        <strain evidence="13">ATCC 35406 / BCRC 14492 / JCM 8526 / NCTC 13058 / HG 370</strain>
    </source>
</reference>
<dbReference type="GeneID" id="93365384"/>
<feature type="domain" description="Core-binding (CB)" evidence="11">
    <location>
        <begin position="1"/>
        <end position="88"/>
    </location>
</feature>
<evidence type="ECO:0000256" key="1">
    <source>
        <dbReference type="ARBA" id="ARBA00004496"/>
    </source>
</evidence>
<evidence type="ECO:0000256" key="7">
    <source>
        <dbReference type="ARBA" id="ARBA00023172"/>
    </source>
</evidence>
<dbReference type="InterPro" id="IPR013762">
    <property type="entry name" value="Integrase-like_cat_sf"/>
</dbReference>
<evidence type="ECO:0000259" key="11">
    <source>
        <dbReference type="PROSITE" id="PS51900"/>
    </source>
</evidence>
<evidence type="ECO:0000256" key="6">
    <source>
        <dbReference type="ARBA" id="ARBA00023125"/>
    </source>
</evidence>
<dbReference type="EMBL" id="ACNN01000036">
    <property type="protein sequence ID" value="EEN81911.1"/>
    <property type="molecule type" value="Genomic_DNA"/>
</dbReference>
<dbReference type="GO" id="GO:0007059">
    <property type="term" value="P:chromosome segregation"/>
    <property type="evidence" value="ECO:0007669"/>
    <property type="project" value="UniProtKB-KW"/>
</dbReference>
<comment type="subcellular location">
    <subcellularLocation>
        <location evidence="1">Cytoplasm</location>
    </subcellularLocation>
</comment>
<proteinExistence type="predicted"/>
<dbReference type="eggNOG" id="COG4974">
    <property type="taxonomic scope" value="Bacteria"/>
</dbReference>
<dbReference type="RefSeq" id="WP_004335245.1">
    <property type="nucleotide sequence ID" value="NZ_ACNN01000036.1"/>
</dbReference>
<dbReference type="GO" id="GO:0005737">
    <property type="term" value="C:cytoplasm"/>
    <property type="evidence" value="ECO:0007669"/>
    <property type="project" value="UniProtKB-SubCell"/>
</dbReference>
<gene>
    <name evidence="12" type="primary">raiA</name>
    <name evidence="12" type="ORF">POREN0001_0652</name>
</gene>
<dbReference type="PROSITE" id="PS51898">
    <property type="entry name" value="TYR_RECOMBINASE"/>
    <property type="match status" value="1"/>
</dbReference>
<dbReference type="PROSITE" id="PS51900">
    <property type="entry name" value="CB"/>
    <property type="match status" value="1"/>
</dbReference>
<dbReference type="Gene3D" id="1.10.150.130">
    <property type="match status" value="1"/>
</dbReference>
<keyword evidence="2" id="KW-0963">Cytoplasm</keyword>
<dbReference type="STRING" id="553175.POREN0001_0652"/>
<keyword evidence="5" id="KW-0229">DNA integration</keyword>
<dbReference type="Pfam" id="PF02482">
    <property type="entry name" value="Ribosomal_S30AE"/>
    <property type="match status" value="1"/>
</dbReference>
<dbReference type="SUPFAM" id="SSF69754">
    <property type="entry name" value="Ribosome binding protein Y (YfiA homologue)"/>
    <property type="match status" value="1"/>
</dbReference>
<dbReference type="InterPro" id="IPR036567">
    <property type="entry name" value="RHF-like"/>
</dbReference>
<evidence type="ECO:0000256" key="5">
    <source>
        <dbReference type="ARBA" id="ARBA00022908"/>
    </source>
</evidence>
<dbReference type="SUPFAM" id="SSF56349">
    <property type="entry name" value="DNA breaking-rejoining enzymes"/>
    <property type="match status" value="1"/>
</dbReference>
<dbReference type="GO" id="GO:0051301">
    <property type="term" value="P:cell division"/>
    <property type="evidence" value="ECO:0007669"/>
    <property type="project" value="UniProtKB-KW"/>
</dbReference>
<dbReference type="InterPro" id="IPR010998">
    <property type="entry name" value="Integrase_recombinase_N"/>
</dbReference>
<organism evidence="12 13">
    <name type="scientific">Porphyromonas endodontalis (strain ATCC 35406 / DSM 24491 / JCM 8526 / CCUG 16442 / BCRC 14492 / NCTC 13058 / HG 370)</name>
    <name type="common">Bacteroides endodontalis</name>
    <dbReference type="NCBI Taxonomy" id="553175"/>
    <lineage>
        <taxon>Bacteria</taxon>
        <taxon>Pseudomonadati</taxon>
        <taxon>Bacteroidota</taxon>
        <taxon>Bacteroidia</taxon>
        <taxon>Bacteroidales</taxon>
        <taxon>Porphyromonadaceae</taxon>
        <taxon>Porphyromonas</taxon>
    </lineage>
</organism>
<dbReference type="InterPro" id="IPR002104">
    <property type="entry name" value="Integrase_catalytic"/>
</dbReference>
<dbReference type="PANTHER" id="PTHR30349:SF77">
    <property type="entry name" value="TYROSINE RECOMBINASE XERC"/>
    <property type="match status" value="1"/>
</dbReference>